<dbReference type="PROSITE" id="PS51736">
    <property type="entry name" value="RECOMBINASES_3"/>
    <property type="match status" value="1"/>
</dbReference>
<dbReference type="RefSeq" id="WP_109805873.1">
    <property type="nucleotide sequence ID" value="NZ_JAXOTQ010000044.1"/>
</dbReference>
<dbReference type="PROSITE" id="PS51737">
    <property type="entry name" value="RECOMBINASE_DNA_BIND"/>
    <property type="match status" value="1"/>
</dbReference>
<reference evidence="5 8" key="2">
    <citation type="submission" date="2023-12" db="EMBL/GenBank/DDBJ databases">
        <title>Micromonospora sp. nov., isolated from Atacama Desert.</title>
        <authorList>
            <person name="Carro L."/>
            <person name="Golinska P."/>
            <person name="Klenk H.-P."/>
            <person name="Goodfellow M."/>
        </authorList>
    </citation>
    <scope>NUCLEOTIDE SEQUENCE [LARGE SCALE GENOMIC DNA]</scope>
    <source>
        <strain evidence="5 8">4G53</strain>
    </source>
</reference>
<dbReference type="CDD" id="cd00338">
    <property type="entry name" value="Ser_Recombinase"/>
    <property type="match status" value="1"/>
</dbReference>
<dbReference type="InterPro" id="IPR050639">
    <property type="entry name" value="SSR_resolvase"/>
</dbReference>
<keyword evidence="2" id="KW-0233">DNA recombination</keyword>
<dbReference type="Gene3D" id="3.90.1750.20">
    <property type="entry name" value="Putative Large Serine Recombinase, Chain B, Domain 2"/>
    <property type="match status" value="1"/>
</dbReference>
<dbReference type="SMART" id="SM00857">
    <property type="entry name" value="Resolvase"/>
    <property type="match status" value="1"/>
</dbReference>
<keyword evidence="8" id="KW-1185">Reference proteome</keyword>
<dbReference type="EMBL" id="QGKS01000503">
    <property type="protein sequence ID" value="PWR06718.1"/>
    <property type="molecule type" value="Genomic_DNA"/>
</dbReference>
<evidence type="ECO:0000313" key="7">
    <source>
        <dbReference type="Proteomes" id="UP000246050"/>
    </source>
</evidence>
<dbReference type="InterPro" id="IPR006119">
    <property type="entry name" value="Resolv_N"/>
</dbReference>
<dbReference type="SUPFAM" id="SSF53041">
    <property type="entry name" value="Resolvase-like"/>
    <property type="match status" value="1"/>
</dbReference>
<name>A0A317CVW9_9ACTN</name>
<keyword evidence="1" id="KW-0238">DNA-binding</keyword>
<dbReference type="GO" id="GO:0000150">
    <property type="term" value="F:DNA strand exchange activity"/>
    <property type="evidence" value="ECO:0007669"/>
    <property type="project" value="InterPro"/>
</dbReference>
<dbReference type="InterPro" id="IPR036162">
    <property type="entry name" value="Resolvase-like_N_sf"/>
</dbReference>
<evidence type="ECO:0000313" key="6">
    <source>
        <dbReference type="EMBL" id="PWR06718.1"/>
    </source>
</evidence>
<dbReference type="Pfam" id="PF13408">
    <property type="entry name" value="Zn_ribbon_recom"/>
    <property type="match status" value="1"/>
</dbReference>
<dbReference type="InterPro" id="IPR038109">
    <property type="entry name" value="DNA_bind_recomb_sf"/>
</dbReference>
<dbReference type="Gene3D" id="3.40.50.1390">
    <property type="entry name" value="Resolvase, N-terminal catalytic domain"/>
    <property type="match status" value="1"/>
</dbReference>
<dbReference type="PANTHER" id="PTHR30461:SF2">
    <property type="entry name" value="SERINE RECOMBINASE PINE-RELATED"/>
    <property type="match status" value="1"/>
</dbReference>
<organism evidence="6 7">
    <name type="scientific">Micromonospora sicca</name>
    <dbReference type="NCBI Taxonomy" id="2202420"/>
    <lineage>
        <taxon>Bacteria</taxon>
        <taxon>Bacillati</taxon>
        <taxon>Actinomycetota</taxon>
        <taxon>Actinomycetes</taxon>
        <taxon>Micromonosporales</taxon>
        <taxon>Micromonosporaceae</taxon>
        <taxon>Micromonospora</taxon>
    </lineage>
</organism>
<evidence type="ECO:0000256" key="2">
    <source>
        <dbReference type="ARBA" id="ARBA00023172"/>
    </source>
</evidence>
<evidence type="ECO:0000313" key="5">
    <source>
        <dbReference type="EMBL" id="MDZ5493290.1"/>
    </source>
</evidence>
<protein>
    <submittedName>
        <fullName evidence="5">Recombinase family protein</fullName>
    </submittedName>
</protein>
<dbReference type="AlphaFoldDB" id="A0A317CVW9"/>
<dbReference type="GO" id="GO:0003677">
    <property type="term" value="F:DNA binding"/>
    <property type="evidence" value="ECO:0007669"/>
    <property type="project" value="UniProtKB-KW"/>
</dbReference>
<reference evidence="6 7" key="1">
    <citation type="submission" date="2018-05" db="EMBL/GenBank/DDBJ databases">
        <title>Micromonosporas from Atacama Desert.</title>
        <authorList>
            <person name="Carro L."/>
            <person name="Golinska P."/>
            <person name="Klenk H.-P."/>
            <person name="Goodfellow M."/>
        </authorList>
    </citation>
    <scope>NUCLEOTIDE SEQUENCE [LARGE SCALE GENOMIC DNA]</scope>
    <source>
        <strain evidence="6 7">4G51</strain>
    </source>
</reference>
<dbReference type="Proteomes" id="UP001290101">
    <property type="component" value="Unassembled WGS sequence"/>
</dbReference>
<accession>A0A317CVW9</accession>
<dbReference type="InterPro" id="IPR025827">
    <property type="entry name" value="Zn_ribbon_recom_dom"/>
</dbReference>
<evidence type="ECO:0000259" key="4">
    <source>
        <dbReference type="PROSITE" id="PS51737"/>
    </source>
</evidence>
<dbReference type="Pfam" id="PF00239">
    <property type="entry name" value="Resolvase"/>
    <property type="match status" value="1"/>
</dbReference>
<dbReference type="Proteomes" id="UP000246050">
    <property type="component" value="Unassembled WGS sequence"/>
</dbReference>
<sequence>MSLHARTVGVVRLSRHSNRADDPSTSPERQRKVIQGDPSLTIIGWATDLGVSAAKIPPWDRPDLGQWLRRPEDWDTLAFWKLDRLVRSVGDFAEMIKWSQGQPNSTGLPPVDRPKNLVSIADKIDLSTPTGKAMAQITAVFAELEAAIIKERVNAARTEMYAEKRWPGGRYPFGYRPARLETGGWKLEIDPEAHAIVNELVNRVIAGEPAFAVQLDLQSRGVPTPKGGKTWGNVNVSQMLRSRALLGEATYKAITSGDGVPIDPVRAEPLITFEQWNALQEVLSRAGKRERVTGASMLLDVAFCAFCGSPMYRRHMGASTVKGRVRKAYMYYGCGGRWSRRVPDCEAKSAVRGDKLHPIVERLLLAEIGHLEIMRTIKVAGVSHAAEIRELETALDDLLARSTGKGEAVARVYAKRIEAVEGKLAALAAIPERAPSVREVGTGVTYADRWAAANEQERHQLLKEAGIRVEVAANQGGPVRFGLFDRPEGYEAVVALTVEDGAQVAVYLPHDLAERATGQAVPMTLTTRPLPPFVAP</sequence>
<dbReference type="InterPro" id="IPR011109">
    <property type="entry name" value="DNA_bind_recombinase_dom"/>
</dbReference>
<dbReference type="Pfam" id="PF07508">
    <property type="entry name" value="Recombinase"/>
    <property type="match status" value="1"/>
</dbReference>
<dbReference type="EMBL" id="JAXOTQ010000044">
    <property type="protein sequence ID" value="MDZ5493290.1"/>
    <property type="molecule type" value="Genomic_DNA"/>
</dbReference>
<proteinExistence type="predicted"/>
<dbReference type="OrthoDB" id="4367319at2"/>
<gene>
    <name evidence="6" type="ORF">DKT69_36310</name>
    <name evidence="5" type="ORF">U2F25_28125</name>
</gene>
<feature type="domain" description="Recombinase" evidence="4">
    <location>
        <begin position="172"/>
        <end position="289"/>
    </location>
</feature>
<dbReference type="PANTHER" id="PTHR30461">
    <property type="entry name" value="DNA-INVERTASE FROM LAMBDOID PROPHAGE"/>
    <property type="match status" value="1"/>
</dbReference>
<comment type="caution">
    <text evidence="6">The sequence shown here is derived from an EMBL/GenBank/DDBJ whole genome shotgun (WGS) entry which is preliminary data.</text>
</comment>
<evidence type="ECO:0000313" key="8">
    <source>
        <dbReference type="Proteomes" id="UP001290101"/>
    </source>
</evidence>
<evidence type="ECO:0000259" key="3">
    <source>
        <dbReference type="PROSITE" id="PS51736"/>
    </source>
</evidence>
<evidence type="ECO:0000256" key="1">
    <source>
        <dbReference type="ARBA" id="ARBA00023125"/>
    </source>
</evidence>
<feature type="domain" description="Resolvase/invertase-type recombinase catalytic" evidence="3">
    <location>
        <begin position="6"/>
        <end position="164"/>
    </location>
</feature>